<dbReference type="InterPro" id="IPR036271">
    <property type="entry name" value="Tet_transcr_reg_TetR-rel_C_sf"/>
</dbReference>
<name>A0ABY8F105_9HYPH</name>
<evidence type="ECO:0000313" key="6">
    <source>
        <dbReference type="EMBL" id="WFE89142.1"/>
    </source>
</evidence>
<evidence type="ECO:0000256" key="4">
    <source>
        <dbReference type="PROSITE-ProRule" id="PRU00335"/>
    </source>
</evidence>
<keyword evidence="1" id="KW-0805">Transcription regulation</keyword>
<organism evidence="6 7">
    <name type="scientific">Roseibium porphyridii</name>
    <dbReference type="NCBI Taxonomy" id="2866279"/>
    <lineage>
        <taxon>Bacteria</taxon>
        <taxon>Pseudomonadati</taxon>
        <taxon>Pseudomonadota</taxon>
        <taxon>Alphaproteobacteria</taxon>
        <taxon>Hyphomicrobiales</taxon>
        <taxon>Stappiaceae</taxon>
        <taxon>Roseibium</taxon>
    </lineage>
</organism>
<dbReference type="Gene3D" id="1.10.357.10">
    <property type="entry name" value="Tetracycline Repressor, domain 2"/>
    <property type="match status" value="1"/>
</dbReference>
<evidence type="ECO:0000313" key="7">
    <source>
        <dbReference type="Proteomes" id="UP001209803"/>
    </source>
</evidence>
<dbReference type="Proteomes" id="UP001209803">
    <property type="component" value="Chromosome"/>
</dbReference>
<evidence type="ECO:0000256" key="2">
    <source>
        <dbReference type="ARBA" id="ARBA00023125"/>
    </source>
</evidence>
<dbReference type="RefSeq" id="WP_265680611.1">
    <property type="nucleotide sequence ID" value="NZ_CP120863.1"/>
</dbReference>
<dbReference type="InterPro" id="IPR025996">
    <property type="entry name" value="MT1864/Rv1816-like_C"/>
</dbReference>
<keyword evidence="3" id="KW-0804">Transcription</keyword>
<evidence type="ECO:0000256" key="1">
    <source>
        <dbReference type="ARBA" id="ARBA00023015"/>
    </source>
</evidence>
<feature type="DNA-binding region" description="H-T-H motif" evidence="4">
    <location>
        <begin position="33"/>
        <end position="52"/>
    </location>
</feature>
<dbReference type="Pfam" id="PF13305">
    <property type="entry name" value="TetR_C_33"/>
    <property type="match status" value="1"/>
</dbReference>
<accession>A0ABY8F105</accession>
<dbReference type="SUPFAM" id="SSF48498">
    <property type="entry name" value="Tetracyclin repressor-like, C-terminal domain"/>
    <property type="match status" value="1"/>
</dbReference>
<evidence type="ECO:0000256" key="3">
    <source>
        <dbReference type="ARBA" id="ARBA00023163"/>
    </source>
</evidence>
<dbReference type="PROSITE" id="PS50977">
    <property type="entry name" value="HTH_TETR_2"/>
    <property type="match status" value="1"/>
</dbReference>
<protein>
    <submittedName>
        <fullName evidence="6">TetR/AcrR family transcriptional regulator</fullName>
    </submittedName>
</protein>
<keyword evidence="2 4" id="KW-0238">DNA-binding</keyword>
<dbReference type="SUPFAM" id="SSF46689">
    <property type="entry name" value="Homeodomain-like"/>
    <property type="match status" value="1"/>
</dbReference>
<dbReference type="InterPro" id="IPR001647">
    <property type="entry name" value="HTH_TetR"/>
</dbReference>
<reference evidence="6 7" key="1">
    <citation type="submission" date="2023-03" db="EMBL/GenBank/DDBJ databases">
        <title>Roseibium porphyridii sp. nov. and Roseibium rhodosorbium sp. nov. isolated from marine algae, Porphyridium cruentum and Rhodosorus marinus, respectively.</title>
        <authorList>
            <person name="Lee M.W."/>
            <person name="Choi B.J."/>
            <person name="Lee J.K."/>
            <person name="Choi D.G."/>
            <person name="Baek J.H."/>
            <person name="Bayburt H."/>
            <person name="Kim J.M."/>
            <person name="Han D.M."/>
            <person name="Kim K.H."/>
            <person name="Jeon C.O."/>
        </authorList>
    </citation>
    <scope>NUCLEOTIDE SEQUENCE [LARGE SCALE GENOMIC DNA]</scope>
    <source>
        <strain evidence="6 7">KMA01</strain>
    </source>
</reference>
<dbReference type="EMBL" id="CP120863">
    <property type="protein sequence ID" value="WFE89142.1"/>
    <property type="molecule type" value="Genomic_DNA"/>
</dbReference>
<feature type="domain" description="HTH tetR-type" evidence="5">
    <location>
        <begin position="10"/>
        <end position="70"/>
    </location>
</feature>
<sequence length="206" mass="23719">MARRSDHTREELWWLAIDASRKIVEKEGLRGLRARQIARDIGYTIGTLYNLFEDLDDLIMHMNGETLDQLMEAVSKVELTQNPTMDLERLVHCYLSFTHEYPKLWNAIFEHKLPEDRPVPEWFSEKVSRLLAIIESTLAPILSDQSETEIHQHARVLWMSLFGMTILEGSGRLQDGETAFTLAKTLIKTYVDGLKSEQNMSVSNGL</sequence>
<proteinExistence type="predicted"/>
<dbReference type="InterPro" id="IPR009057">
    <property type="entry name" value="Homeodomain-like_sf"/>
</dbReference>
<gene>
    <name evidence="6" type="ORF">K1718_23765</name>
</gene>
<keyword evidence="7" id="KW-1185">Reference proteome</keyword>
<evidence type="ECO:0000259" key="5">
    <source>
        <dbReference type="PROSITE" id="PS50977"/>
    </source>
</evidence>